<dbReference type="AlphaFoldDB" id="A0A928VPH9"/>
<keyword evidence="4" id="KW-1185">Reference proteome</keyword>
<dbReference type="Gene3D" id="3.30.300.20">
    <property type="match status" value="1"/>
</dbReference>
<comment type="similarity">
    <text evidence="2">Belongs to the RbfA family.</text>
</comment>
<dbReference type="Pfam" id="PF02033">
    <property type="entry name" value="RBFA"/>
    <property type="match status" value="1"/>
</dbReference>
<dbReference type="InterPro" id="IPR015946">
    <property type="entry name" value="KH_dom-like_a/b"/>
</dbReference>
<comment type="subcellular location">
    <subcellularLocation>
        <location evidence="2">Cytoplasm</location>
    </subcellularLocation>
</comment>
<dbReference type="InterPro" id="IPR000238">
    <property type="entry name" value="RbfA"/>
</dbReference>
<protein>
    <recommendedName>
        <fullName evidence="2">Ribosome-binding factor A</fullName>
    </recommendedName>
</protein>
<dbReference type="NCBIfam" id="TIGR00082">
    <property type="entry name" value="rbfA"/>
    <property type="match status" value="1"/>
</dbReference>
<dbReference type="EMBL" id="JADEXQ010000098">
    <property type="protein sequence ID" value="MBE9032301.1"/>
    <property type="molecule type" value="Genomic_DNA"/>
</dbReference>
<comment type="subunit">
    <text evidence="2">Monomer. Binds 30S ribosomal subunits, but not 50S ribosomal subunits or 70S ribosomes.</text>
</comment>
<dbReference type="GO" id="GO:0030490">
    <property type="term" value="P:maturation of SSU-rRNA"/>
    <property type="evidence" value="ECO:0007669"/>
    <property type="project" value="UniProtKB-UniRule"/>
</dbReference>
<accession>A0A928VPH9</accession>
<dbReference type="RefSeq" id="WP_264327122.1">
    <property type="nucleotide sequence ID" value="NZ_JADEXQ010000098.1"/>
</dbReference>
<name>A0A928VPH9_9CYAN</name>
<proteinExistence type="inferred from homology"/>
<dbReference type="PANTHER" id="PTHR33515">
    <property type="entry name" value="RIBOSOME-BINDING FACTOR A, CHLOROPLASTIC-RELATED"/>
    <property type="match status" value="1"/>
</dbReference>
<dbReference type="PROSITE" id="PS01319">
    <property type="entry name" value="RBFA"/>
    <property type="match status" value="1"/>
</dbReference>
<evidence type="ECO:0000313" key="3">
    <source>
        <dbReference type="EMBL" id="MBE9032301.1"/>
    </source>
</evidence>
<evidence type="ECO:0000256" key="1">
    <source>
        <dbReference type="ARBA" id="ARBA00022517"/>
    </source>
</evidence>
<evidence type="ECO:0000256" key="2">
    <source>
        <dbReference type="HAMAP-Rule" id="MF_00003"/>
    </source>
</evidence>
<organism evidence="3 4">
    <name type="scientific">Romeriopsis navalis LEGE 11480</name>
    <dbReference type="NCBI Taxonomy" id="2777977"/>
    <lineage>
        <taxon>Bacteria</taxon>
        <taxon>Bacillati</taxon>
        <taxon>Cyanobacteriota</taxon>
        <taxon>Cyanophyceae</taxon>
        <taxon>Leptolyngbyales</taxon>
        <taxon>Leptolyngbyaceae</taxon>
        <taxon>Romeriopsis</taxon>
        <taxon>Romeriopsis navalis</taxon>
    </lineage>
</organism>
<dbReference type="SUPFAM" id="SSF89919">
    <property type="entry name" value="Ribosome-binding factor A, RbfA"/>
    <property type="match status" value="1"/>
</dbReference>
<dbReference type="InterPro" id="IPR023799">
    <property type="entry name" value="RbfA_dom_sf"/>
</dbReference>
<dbReference type="GO" id="GO:0005829">
    <property type="term" value="C:cytosol"/>
    <property type="evidence" value="ECO:0007669"/>
    <property type="project" value="TreeGrafter"/>
</dbReference>
<dbReference type="HAMAP" id="MF_00003">
    <property type="entry name" value="RbfA"/>
    <property type="match status" value="1"/>
</dbReference>
<reference evidence="3" key="1">
    <citation type="submission" date="2020-10" db="EMBL/GenBank/DDBJ databases">
        <authorList>
            <person name="Castelo-Branco R."/>
            <person name="Eusebio N."/>
            <person name="Adriana R."/>
            <person name="Vieira A."/>
            <person name="Brugerolle De Fraissinette N."/>
            <person name="Rezende De Castro R."/>
            <person name="Schneider M.P."/>
            <person name="Vasconcelos V."/>
            <person name="Leao P.N."/>
        </authorList>
    </citation>
    <scope>NUCLEOTIDE SEQUENCE</scope>
    <source>
        <strain evidence="3">LEGE 11480</strain>
    </source>
</reference>
<dbReference type="GO" id="GO:0043024">
    <property type="term" value="F:ribosomal small subunit binding"/>
    <property type="evidence" value="ECO:0007669"/>
    <property type="project" value="TreeGrafter"/>
</dbReference>
<dbReference type="Proteomes" id="UP000625316">
    <property type="component" value="Unassembled WGS sequence"/>
</dbReference>
<dbReference type="PANTHER" id="PTHR33515:SF1">
    <property type="entry name" value="RIBOSOME-BINDING FACTOR A, CHLOROPLASTIC-RELATED"/>
    <property type="match status" value="1"/>
</dbReference>
<sequence length="140" mass="15614">MPTDRRVARVAEQVKREVSQMLMSGIKDERVGTGMISVTDVRVSGDLQHAKIFVSIYGSDEARSETMAGLASATGYVRRELGKRVRLRRTPEVIFVEDRSLERGTEMVGLINRLTDERKSSGVEDWLEAEAAAERVAESD</sequence>
<keyword evidence="2" id="KW-0963">Cytoplasm</keyword>
<dbReference type="InterPro" id="IPR020053">
    <property type="entry name" value="Ribosome-bd_factorA_CS"/>
</dbReference>
<gene>
    <name evidence="2 3" type="primary">rbfA</name>
    <name evidence="3" type="ORF">IQ266_21415</name>
</gene>
<evidence type="ECO:0000313" key="4">
    <source>
        <dbReference type="Proteomes" id="UP000625316"/>
    </source>
</evidence>
<keyword evidence="1 2" id="KW-0690">Ribosome biogenesis</keyword>
<comment type="caution">
    <text evidence="3">The sequence shown here is derived from an EMBL/GenBank/DDBJ whole genome shotgun (WGS) entry which is preliminary data.</text>
</comment>
<comment type="function">
    <text evidence="2">One of several proteins that assist in the late maturation steps of the functional core of the 30S ribosomal subunit. Associates with free 30S ribosomal subunits (but not with 30S subunits that are part of 70S ribosomes or polysomes). Required for efficient processing of 16S rRNA. May interact with the 5'-terminal helix region of 16S rRNA.</text>
</comment>